<dbReference type="GO" id="GO:0008745">
    <property type="term" value="F:N-acetylmuramoyl-L-alanine amidase activity"/>
    <property type="evidence" value="ECO:0007669"/>
    <property type="project" value="InterPro"/>
</dbReference>
<feature type="domain" description="MurNAc-LAA" evidence="2">
    <location>
        <begin position="42"/>
        <end position="150"/>
    </location>
</feature>
<dbReference type="CDD" id="cd02696">
    <property type="entry name" value="MurNAc-LAA"/>
    <property type="match status" value="1"/>
</dbReference>
<gene>
    <name evidence="3" type="ORF">FJZ00_05165</name>
</gene>
<proteinExistence type="predicted"/>
<evidence type="ECO:0000313" key="3">
    <source>
        <dbReference type="EMBL" id="MBM3274518.1"/>
    </source>
</evidence>
<sequence>GTYEKSVNLAISSKVASMLEKAGLDVQLTRSKDTDLMLWPRVDMGEEFKSDAFVSIHMNSAPNRATQGVETYYFTPESIPLARSIHRKLVAALGQPDRGVRRAQFVVVKYSRMPACLVEVGYLSNPREESLLVSADYQQKAAEGILSGIQDYMRDRVARR</sequence>
<dbReference type="GO" id="GO:0030288">
    <property type="term" value="C:outer membrane-bounded periplasmic space"/>
    <property type="evidence" value="ECO:0007669"/>
    <property type="project" value="TreeGrafter"/>
</dbReference>
<evidence type="ECO:0000313" key="4">
    <source>
        <dbReference type="Proteomes" id="UP000703893"/>
    </source>
</evidence>
<name>A0A938BMQ3_9BACT</name>
<dbReference type="SUPFAM" id="SSF53187">
    <property type="entry name" value="Zn-dependent exopeptidases"/>
    <property type="match status" value="1"/>
</dbReference>
<comment type="caution">
    <text evidence="3">The sequence shown here is derived from an EMBL/GenBank/DDBJ whole genome shotgun (WGS) entry which is preliminary data.</text>
</comment>
<dbReference type="InterPro" id="IPR050695">
    <property type="entry name" value="N-acetylmuramoyl_amidase_3"/>
</dbReference>
<keyword evidence="1" id="KW-0378">Hydrolase</keyword>
<dbReference type="Proteomes" id="UP000703893">
    <property type="component" value="Unassembled WGS sequence"/>
</dbReference>
<dbReference type="AlphaFoldDB" id="A0A938BMQ3"/>
<dbReference type="EMBL" id="VGJX01000239">
    <property type="protein sequence ID" value="MBM3274518.1"/>
    <property type="molecule type" value="Genomic_DNA"/>
</dbReference>
<dbReference type="PANTHER" id="PTHR30404">
    <property type="entry name" value="N-ACETYLMURAMOYL-L-ALANINE AMIDASE"/>
    <property type="match status" value="1"/>
</dbReference>
<dbReference type="Gene3D" id="3.40.630.40">
    <property type="entry name" value="Zn-dependent exopeptidases"/>
    <property type="match status" value="1"/>
</dbReference>
<accession>A0A938BMQ3</accession>
<dbReference type="Pfam" id="PF01520">
    <property type="entry name" value="Amidase_3"/>
    <property type="match status" value="1"/>
</dbReference>
<protein>
    <submittedName>
        <fullName evidence="3">N-acetylmuramoyl-L-alanine amidase</fullName>
    </submittedName>
</protein>
<reference evidence="3 4" key="1">
    <citation type="submission" date="2019-03" db="EMBL/GenBank/DDBJ databases">
        <title>Lake Tanganyika Metagenome-Assembled Genomes (MAGs).</title>
        <authorList>
            <person name="Tran P."/>
        </authorList>
    </citation>
    <scope>NUCLEOTIDE SEQUENCE [LARGE SCALE GENOMIC DNA]</scope>
    <source>
        <strain evidence="3">K_DeepCast_65m_m2_236</strain>
    </source>
</reference>
<organism evidence="3 4">
    <name type="scientific">Candidatus Tanganyikabacteria bacterium</name>
    <dbReference type="NCBI Taxonomy" id="2961651"/>
    <lineage>
        <taxon>Bacteria</taxon>
        <taxon>Bacillati</taxon>
        <taxon>Candidatus Sericytochromatia</taxon>
        <taxon>Candidatus Tanganyikabacteria</taxon>
    </lineage>
</organism>
<feature type="non-terminal residue" evidence="3">
    <location>
        <position position="1"/>
    </location>
</feature>
<evidence type="ECO:0000256" key="1">
    <source>
        <dbReference type="ARBA" id="ARBA00022801"/>
    </source>
</evidence>
<dbReference type="SMART" id="SM00646">
    <property type="entry name" value="Ami_3"/>
    <property type="match status" value="1"/>
</dbReference>
<evidence type="ECO:0000259" key="2">
    <source>
        <dbReference type="SMART" id="SM00646"/>
    </source>
</evidence>
<dbReference type="InterPro" id="IPR002508">
    <property type="entry name" value="MurNAc-LAA_cat"/>
</dbReference>
<dbReference type="PANTHER" id="PTHR30404:SF0">
    <property type="entry name" value="N-ACETYLMURAMOYL-L-ALANINE AMIDASE AMIC"/>
    <property type="match status" value="1"/>
</dbReference>
<dbReference type="GO" id="GO:0009253">
    <property type="term" value="P:peptidoglycan catabolic process"/>
    <property type="evidence" value="ECO:0007669"/>
    <property type="project" value="InterPro"/>
</dbReference>